<dbReference type="FunFam" id="1.10.3660.10:FF:000003">
    <property type="entry name" value="Prephenate dehydrogenase"/>
    <property type="match status" value="1"/>
</dbReference>
<gene>
    <name evidence="12" type="ORF">SAMN05421852_11359</name>
</gene>
<dbReference type="FunFam" id="3.40.50.720:FF:000208">
    <property type="entry name" value="Prephenate dehydrogenase"/>
    <property type="match status" value="1"/>
</dbReference>
<dbReference type="PANTHER" id="PTHR21363">
    <property type="entry name" value="PREPHENATE DEHYDROGENASE"/>
    <property type="match status" value="1"/>
</dbReference>
<dbReference type="Gene3D" id="3.30.70.260">
    <property type="match status" value="1"/>
</dbReference>
<comment type="pathway">
    <text evidence="1">Amino-acid biosynthesis; L-tyrosine biosynthesis; (4-hydroxyphenyl)pyruvate from prephenate (NAD(+) route): step 1/1.</text>
</comment>
<evidence type="ECO:0000256" key="1">
    <source>
        <dbReference type="ARBA" id="ARBA00005067"/>
    </source>
</evidence>
<keyword evidence="13" id="KW-1185">Reference proteome</keyword>
<evidence type="ECO:0000256" key="3">
    <source>
        <dbReference type="ARBA" id="ARBA00012068"/>
    </source>
</evidence>
<evidence type="ECO:0000313" key="13">
    <source>
        <dbReference type="Proteomes" id="UP000199545"/>
    </source>
</evidence>
<protein>
    <recommendedName>
        <fullName evidence="4">Prephenate dehydrogenase</fullName>
        <ecNumber evidence="3">1.3.1.12</ecNumber>
    </recommendedName>
</protein>
<dbReference type="STRING" id="46223.SAMN05421852_11359"/>
<comment type="catalytic activity">
    <reaction evidence="10">
        <text>prephenate + NAD(+) = 3-(4-hydroxyphenyl)pyruvate + CO2 + NADH</text>
        <dbReference type="Rhea" id="RHEA:13869"/>
        <dbReference type="ChEBI" id="CHEBI:16526"/>
        <dbReference type="ChEBI" id="CHEBI:29934"/>
        <dbReference type="ChEBI" id="CHEBI:36242"/>
        <dbReference type="ChEBI" id="CHEBI:57540"/>
        <dbReference type="ChEBI" id="CHEBI:57945"/>
        <dbReference type="EC" id="1.3.1.12"/>
    </reaction>
</comment>
<dbReference type="EMBL" id="FORR01000013">
    <property type="protein sequence ID" value="SFJ58616.1"/>
    <property type="molecule type" value="Genomic_DNA"/>
</dbReference>
<dbReference type="InterPro" id="IPR045865">
    <property type="entry name" value="ACT-like_dom_sf"/>
</dbReference>
<dbReference type="PROSITE" id="PS51176">
    <property type="entry name" value="PDH_ADH"/>
    <property type="match status" value="1"/>
</dbReference>
<evidence type="ECO:0000256" key="5">
    <source>
        <dbReference type="ARBA" id="ARBA00022498"/>
    </source>
</evidence>
<dbReference type="Gene3D" id="3.40.50.720">
    <property type="entry name" value="NAD(P)-binding Rossmann-like Domain"/>
    <property type="match status" value="1"/>
</dbReference>
<keyword evidence="6" id="KW-0028">Amino-acid biosynthesis</keyword>
<evidence type="ECO:0000256" key="4">
    <source>
        <dbReference type="ARBA" id="ARBA00016891"/>
    </source>
</evidence>
<dbReference type="Pfam" id="PF02153">
    <property type="entry name" value="PDH_N"/>
    <property type="match status" value="1"/>
</dbReference>
<dbReference type="SUPFAM" id="SSF51735">
    <property type="entry name" value="NAD(P)-binding Rossmann-fold domains"/>
    <property type="match status" value="1"/>
</dbReference>
<evidence type="ECO:0000256" key="7">
    <source>
        <dbReference type="ARBA" id="ARBA00023002"/>
    </source>
</evidence>
<dbReference type="InterPro" id="IPR036291">
    <property type="entry name" value="NAD(P)-bd_dom_sf"/>
</dbReference>
<dbReference type="InterPro" id="IPR046826">
    <property type="entry name" value="PDH_N"/>
</dbReference>
<proteinExistence type="inferred from homology"/>
<organism evidence="12 13">
    <name type="scientific">Thermoflavimicrobium dichotomicum</name>
    <dbReference type="NCBI Taxonomy" id="46223"/>
    <lineage>
        <taxon>Bacteria</taxon>
        <taxon>Bacillati</taxon>
        <taxon>Bacillota</taxon>
        <taxon>Bacilli</taxon>
        <taxon>Bacillales</taxon>
        <taxon>Thermoactinomycetaceae</taxon>
        <taxon>Thermoflavimicrobium</taxon>
    </lineage>
</organism>
<evidence type="ECO:0000256" key="2">
    <source>
        <dbReference type="ARBA" id="ARBA00007964"/>
    </source>
</evidence>
<dbReference type="EC" id="1.3.1.12" evidence="3"/>
<evidence type="ECO:0000256" key="9">
    <source>
        <dbReference type="ARBA" id="ARBA00023141"/>
    </source>
</evidence>
<evidence type="ECO:0000256" key="10">
    <source>
        <dbReference type="ARBA" id="ARBA00049260"/>
    </source>
</evidence>
<dbReference type="InterPro" id="IPR008927">
    <property type="entry name" value="6-PGluconate_DH-like_C_sf"/>
</dbReference>
<keyword evidence="5" id="KW-0827">Tyrosine biosynthesis</keyword>
<reference evidence="12 13" key="1">
    <citation type="submission" date="2016-10" db="EMBL/GenBank/DDBJ databases">
        <authorList>
            <person name="de Groot N.N."/>
        </authorList>
    </citation>
    <scope>NUCLEOTIDE SEQUENCE [LARGE SCALE GENOMIC DNA]</scope>
    <source>
        <strain evidence="12 13">DSM 44778</strain>
    </source>
</reference>
<dbReference type="GO" id="GO:0070403">
    <property type="term" value="F:NAD+ binding"/>
    <property type="evidence" value="ECO:0007669"/>
    <property type="project" value="InterPro"/>
</dbReference>
<evidence type="ECO:0000256" key="6">
    <source>
        <dbReference type="ARBA" id="ARBA00022605"/>
    </source>
</evidence>
<dbReference type="RefSeq" id="WP_093230830.1">
    <property type="nucleotide sequence ID" value="NZ_FORR01000013.1"/>
</dbReference>
<feature type="domain" description="Prephenate/arogenate dehydrogenase" evidence="11">
    <location>
        <begin position="3"/>
        <end position="292"/>
    </location>
</feature>
<dbReference type="AlphaFoldDB" id="A0A1I3SMF9"/>
<dbReference type="OrthoDB" id="9802008at2"/>
<dbReference type="InterPro" id="IPR050812">
    <property type="entry name" value="Preph/Arog_dehydrog"/>
</dbReference>
<dbReference type="NCBIfam" id="NF005107">
    <property type="entry name" value="PRK06545.1-5"/>
    <property type="match status" value="1"/>
</dbReference>
<evidence type="ECO:0000313" key="12">
    <source>
        <dbReference type="EMBL" id="SFJ58616.1"/>
    </source>
</evidence>
<keyword evidence="9" id="KW-0057">Aromatic amino acid biosynthesis</keyword>
<evidence type="ECO:0000256" key="8">
    <source>
        <dbReference type="ARBA" id="ARBA00023027"/>
    </source>
</evidence>
<comment type="similarity">
    <text evidence="2">Belongs to the prephenate/arogenate dehydrogenase family.</text>
</comment>
<name>A0A1I3SMF9_9BACL</name>
<dbReference type="Gene3D" id="1.10.3660.10">
    <property type="entry name" value="6-phosphogluconate dehydrogenase C-terminal like domain"/>
    <property type="match status" value="1"/>
</dbReference>
<keyword evidence="7" id="KW-0560">Oxidoreductase</keyword>
<dbReference type="Proteomes" id="UP000199545">
    <property type="component" value="Unassembled WGS sequence"/>
</dbReference>
<dbReference type="GO" id="GO:0006571">
    <property type="term" value="P:tyrosine biosynthetic process"/>
    <property type="evidence" value="ECO:0007669"/>
    <property type="project" value="UniProtKB-KW"/>
</dbReference>
<dbReference type="GO" id="GO:0004665">
    <property type="term" value="F:prephenate dehydrogenase (NADP+) activity"/>
    <property type="evidence" value="ECO:0007669"/>
    <property type="project" value="InterPro"/>
</dbReference>
<dbReference type="Pfam" id="PF20463">
    <property type="entry name" value="PDH_C"/>
    <property type="match status" value="1"/>
</dbReference>
<sequence length="378" mass="42473">MCETVAILGVGLIGGSLALSFKERTCLRVIGFDLYEEDLAFAKAAGAIDEGYTKLLPAVQDADYIFIALPVDKIKQAIHSLTELPLKPNVMISDVGSTKAEIVQKGRALNQQGITFIGGHPMAGSHRSGFKAAHSLLFENAYYVLTPDPDTPNESVEQLRQLIEKATKAQVVLMDAEEHDRVVGAISHLPHIIASGLVYQVGKYSEENEWFHRLAAGGFRDLTRIASSHPIMWRDILLSNVRELVPLMDDWIEQMKEFQLAIIRRDAEKIEHLFDRARRLRDQLPDRKKGIIVRTYACYLDVPDRPGVIADIATHLANEEINLSNIGVLENREDAPGILQLTFRQEEDYRRAVQCLRSKGYIVFTNDEKEEKDLVSVK</sequence>
<dbReference type="SUPFAM" id="SSF55021">
    <property type="entry name" value="ACT-like"/>
    <property type="match status" value="1"/>
</dbReference>
<dbReference type="PANTHER" id="PTHR21363:SF0">
    <property type="entry name" value="PREPHENATE DEHYDROGENASE [NADP(+)]"/>
    <property type="match status" value="1"/>
</dbReference>
<dbReference type="GO" id="GO:0008977">
    <property type="term" value="F:prephenate dehydrogenase (NAD+) activity"/>
    <property type="evidence" value="ECO:0007669"/>
    <property type="project" value="UniProtKB-EC"/>
</dbReference>
<evidence type="ECO:0000259" key="11">
    <source>
        <dbReference type="PROSITE" id="PS51176"/>
    </source>
</evidence>
<dbReference type="InterPro" id="IPR046825">
    <property type="entry name" value="PDH_C"/>
</dbReference>
<dbReference type="SUPFAM" id="SSF48179">
    <property type="entry name" value="6-phosphogluconate dehydrogenase C-terminal domain-like"/>
    <property type="match status" value="1"/>
</dbReference>
<keyword evidence="8" id="KW-0520">NAD</keyword>
<accession>A0A1I3SMF9</accession>
<dbReference type="InterPro" id="IPR003099">
    <property type="entry name" value="Prephen_DH"/>
</dbReference>